<proteinExistence type="predicted"/>
<dbReference type="AlphaFoldDB" id="A0A3N4KFJ4"/>
<name>A0A3N4KFJ4_9PEZI</name>
<dbReference type="PANTHER" id="PTHR31064:SF37">
    <property type="entry name" value="TRANSPORTER, PUTATIVE (EUROFUNG)-RELATED"/>
    <property type="match status" value="1"/>
</dbReference>
<feature type="transmembrane region" description="Helical" evidence="7">
    <location>
        <begin position="28"/>
        <end position="47"/>
    </location>
</feature>
<keyword evidence="2" id="KW-0813">Transport</keyword>
<feature type="transmembrane region" description="Helical" evidence="7">
    <location>
        <begin position="254"/>
        <end position="274"/>
    </location>
</feature>
<feature type="transmembrane region" description="Helical" evidence="7">
    <location>
        <begin position="86"/>
        <end position="109"/>
    </location>
</feature>
<evidence type="ECO:0000313" key="9">
    <source>
        <dbReference type="Proteomes" id="UP000277580"/>
    </source>
</evidence>
<evidence type="ECO:0000256" key="1">
    <source>
        <dbReference type="ARBA" id="ARBA00004141"/>
    </source>
</evidence>
<feature type="transmembrane region" description="Helical" evidence="7">
    <location>
        <begin position="319"/>
        <end position="339"/>
    </location>
</feature>
<dbReference type="InterPro" id="IPR003445">
    <property type="entry name" value="Cat_transpt"/>
</dbReference>
<dbReference type="EMBL" id="ML119153">
    <property type="protein sequence ID" value="RPB09304.1"/>
    <property type="molecule type" value="Genomic_DNA"/>
</dbReference>
<evidence type="ECO:0000256" key="6">
    <source>
        <dbReference type="ARBA" id="ARBA00023136"/>
    </source>
</evidence>
<evidence type="ECO:0000256" key="5">
    <source>
        <dbReference type="ARBA" id="ARBA00023065"/>
    </source>
</evidence>
<keyword evidence="3 7" id="KW-0812">Transmembrane</keyword>
<feature type="transmembrane region" description="Helical" evidence="7">
    <location>
        <begin position="181"/>
        <end position="207"/>
    </location>
</feature>
<feature type="transmembrane region" description="Helical" evidence="7">
    <location>
        <begin position="54"/>
        <end position="74"/>
    </location>
</feature>
<dbReference type="GO" id="GO:0005886">
    <property type="term" value="C:plasma membrane"/>
    <property type="evidence" value="ECO:0007669"/>
    <property type="project" value="TreeGrafter"/>
</dbReference>
<evidence type="ECO:0000256" key="2">
    <source>
        <dbReference type="ARBA" id="ARBA00022448"/>
    </source>
</evidence>
<protein>
    <submittedName>
        <fullName evidence="8">TrkH-domain-containing protein</fullName>
    </submittedName>
</protein>
<dbReference type="Proteomes" id="UP000277580">
    <property type="component" value="Unassembled WGS sequence"/>
</dbReference>
<keyword evidence="4 7" id="KW-1133">Transmembrane helix</keyword>
<reference evidence="8 9" key="1">
    <citation type="journal article" date="2018" name="Nat. Ecol. Evol.">
        <title>Pezizomycetes genomes reveal the molecular basis of ectomycorrhizal truffle lifestyle.</title>
        <authorList>
            <person name="Murat C."/>
            <person name="Payen T."/>
            <person name="Noel B."/>
            <person name="Kuo A."/>
            <person name="Morin E."/>
            <person name="Chen J."/>
            <person name="Kohler A."/>
            <person name="Krizsan K."/>
            <person name="Balestrini R."/>
            <person name="Da Silva C."/>
            <person name="Montanini B."/>
            <person name="Hainaut M."/>
            <person name="Levati E."/>
            <person name="Barry K.W."/>
            <person name="Belfiori B."/>
            <person name="Cichocki N."/>
            <person name="Clum A."/>
            <person name="Dockter R.B."/>
            <person name="Fauchery L."/>
            <person name="Guy J."/>
            <person name="Iotti M."/>
            <person name="Le Tacon F."/>
            <person name="Lindquist E.A."/>
            <person name="Lipzen A."/>
            <person name="Malagnac F."/>
            <person name="Mello A."/>
            <person name="Molinier V."/>
            <person name="Miyauchi S."/>
            <person name="Poulain J."/>
            <person name="Riccioni C."/>
            <person name="Rubini A."/>
            <person name="Sitrit Y."/>
            <person name="Splivallo R."/>
            <person name="Traeger S."/>
            <person name="Wang M."/>
            <person name="Zifcakova L."/>
            <person name="Wipf D."/>
            <person name="Zambonelli A."/>
            <person name="Paolocci F."/>
            <person name="Nowrousian M."/>
            <person name="Ottonello S."/>
            <person name="Baldrian P."/>
            <person name="Spatafora J.W."/>
            <person name="Henrissat B."/>
            <person name="Nagy L.G."/>
            <person name="Aury J.M."/>
            <person name="Wincker P."/>
            <person name="Grigoriev I.V."/>
            <person name="Bonfante P."/>
            <person name="Martin F.M."/>
        </authorList>
    </citation>
    <scope>NUCLEOTIDE SEQUENCE [LARGE SCALE GENOMIC DNA]</scope>
    <source>
        <strain evidence="8 9">CCBAS932</strain>
    </source>
</reference>
<dbReference type="Pfam" id="PF02386">
    <property type="entry name" value="TrkH"/>
    <property type="match status" value="1"/>
</dbReference>
<evidence type="ECO:0000256" key="3">
    <source>
        <dbReference type="ARBA" id="ARBA00022692"/>
    </source>
</evidence>
<dbReference type="STRING" id="1392247.A0A3N4KFJ4"/>
<dbReference type="PANTHER" id="PTHR31064">
    <property type="entry name" value="POTASSIUM TRANSPORT PROTEIN DDB_G0292412-RELATED"/>
    <property type="match status" value="1"/>
</dbReference>
<evidence type="ECO:0000256" key="7">
    <source>
        <dbReference type="SAM" id="Phobius"/>
    </source>
</evidence>
<dbReference type="InParanoid" id="A0A3N4KFJ4"/>
<feature type="transmembrane region" description="Helical" evidence="7">
    <location>
        <begin position="222"/>
        <end position="242"/>
    </location>
</feature>
<dbReference type="OrthoDB" id="9999863at2759"/>
<gene>
    <name evidence="8" type="ORF">P167DRAFT_608100</name>
</gene>
<comment type="subcellular location">
    <subcellularLocation>
        <location evidence="1">Membrane</location>
        <topology evidence="1">Multi-pass membrane protein</topology>
    </subcellularLocation>
</comment>
<dbReference type="GO" id="GO:0030007">
    <property type="term" value="P:intracellular potassium ion homeostasis"/>
    <property type="evidence" value="ECO:0007669"/>
    <property type="project" value="TreeGrafter"/>
</dbReference>
<feature type="transmembrane region" description="Helical" evidence="7">
    <location>
        <begin position="469"/>
        <end position="489"/>
    </location>
</feature>
<feature type="transmembrane region" description="Helical" evidence="7">
    <location>
        <begin position="444"/>
        <end position="462"/>
    </location>
</feature>
<dbReference type="InterPro" id="IPR051143">
    <property type="entry name" value="TrkH_K-transport"/>
</dbReference>
<dbReference type="GO" id="GO:1990573">
    <property type="term" value="P:potassium ion import across plasma membrane"/>
    <property type="evidence" value="ECO:0007669"/>
    <property type="project" value="TreeGrafter"/>
</dbReference>
<organism evidence="8 9">
    <name type="scientific">Morchella conica CCBAS932</name>
    <dbReference type="NCBI Taxonomy" id="1392247"/>
    <lineage>
        <taxon>Eukaryota</taxon>
        <taxon>Fungi</taxon>
        <taxon>Dikarya</taxon>
        <taxon>Ascomycota</taxon>
        <taxon>Pezizomycotina</taxon>
        <taxon>Pezizomycetes</taxon>
        <taxon>Pezizales</taxon>
        <taxon>Morchellaceae</taxon>
        <taxon>Morchella</taxon>
    </lineage>
</organism>
<evidence type="ECO:0000256" key="4">
    <source>
        <dbReference type="ARBA" id="ARBA00022989"/>
    </source>
</evidence>
<keyword evidence="5" id="KW-0406">Ion transport</keyword>
<dbReference type="GO" id="GO:0140107">
    <property type="term" value="F:high-affinity potassium ion transmembrane transporter activity"/>
    <property type="evidence" value="ECO:0007669"/>
    <property type="project" value="TreeGrafter"/>
</dbReference>
<evidence type="ECO:0000313" key="8">
    <source>
        <dbReference type="EMBL" id="RPB09304.1"/>
    </source>
</evidence>
<keyword evidence="6 7" id="KW-0472">Membrane</keyword>
<sequence>MELRKGGFCHHVMIRWKYTPIRCIHWQYIYYFMLYLVSSLAFLIAGLRNEENVGYLNALFLCISAGTGAGLNTVNLSSLNSFQQAILWLDIIMGSHMFVFAGLVITLRFKYKDRGKPRIPHPSPQDIIAEEANDDTAAAAKPDTEGPVKPGIDQTSITSTVLEHQTSCEYIKELSTRHQAFVILSWIVPLYIIVVQLLGAVALGWYISSRHPAVPAENHVNAWWAGAFLSISAFNNSGMSLIDSNMTPFQRSYFILLVMTALIILGNTIFPILLRGILRVLQRVVPKTKEWEGIRDGLEILASEKARMLCPYLFSGSQLAWLGGTIIIFNGLDWAVFGISSITNPAFKDFSVPVRVVDGLFQALAVRSGGFGVVGIPSLRLCVQITYLVMMYISSFPICVASSYENDPLPDPESARKIRPRYQQESKRKFLKYQMRRTFTVDDFWMLFFIIWVIATIETAHFDADPVSYSIFNITFEVISAYGCVGVSMGHPDMSTSMSGAFRGGSQLVLCIVMLLGRTREARKGVWKGDWGIGSEPAGMWVNDRED</sequence>
<accession>A0A3N4KFJ4</accession>
<keyword evidence="9" id="KW-1185">Reference proteome</keyword>